<proteinExistence type="predicted"/>
<dbReference type="Proteomes" id="UP001230328">
    <property type="component" value="Unassembled WGS sequence"/>
</dbReference>
<comment type="caution">
    <text evidence="4">The sequence shown here is derived from an EMBL/GenBank/DDBJ whole genome shotgun (WGS) entry which is preliminary data.</text>
</comment>
<organism evidence="4 5">
    <name type="scientific">Streptomyces umbrinus</name>
    <dbReference type="NCBI Taxonomy" id="67370"/>
    <lineage>
        <taxon>Bacteria</taxon>
        <taxon>Bacillati</taxon>
        <taxon>Actinomycetota</taxon>
        <taxon>Actinomycetes</taxon>
        <taxon>Kitasatosporales</taxon>
        <taxon>Streptomycetaceae</taxon>
        <taxon>Streptomyces</taxon>
        <taxon>Streptomyces phaeochromogenes group</taxon>
    </lineage>
</organism>
<reference evidence="4 5" key="1">
    <citation type="submission" date="2023-07" db="EMBL/GenBank/DDBJ databases">
        <title>Comparative genomics of wheat-associated soil bacteria to identify genetic determinants of phenazine resistance.</title>
        <authorList>
            <person name="Mouncey N."/>
        </authorList>
    </citation>
    <scope>NUCLEOTIDE SEQUENCE [LARGE SCALE GENOMIC DNA]</scope>
    <source>
        <strain evidence="4 5">V2I4</strain>
    </source>
</reference>
<feature type="compositionally biased region" description="Basic and acidic residues" evidence="2">
    <location>
        <begin position="292"/>
        <end position="301"/>
    </location>
</feature>
<keyword evidence="5" id="KW-1185">Reference proteome</keyword>
<dbReference type="InterPro" id="IPR011047">
    <property type="entry name" value="Quinoprotein_ADH-like_sf"/>
</dbReference>
<feature type="region of interest" description="Disordered" evidence="2">
    <location>
        <begin position="467"/>
        <end position="490"/>
    </location>
</feature>
<dbReference type="EMBL" id="JAUSZI010000002">
    <property type="protein sequence ID" value="MDQ1024704.1"/>
    <property type="molecule type" value="Genomic_DNA"/>
</dbReference>
<sequence>MSRSGQPPKPLDGDTPQANELAAWLRKLTYPLTVRQLEERFTFGRSQWSEFRRGRKLIPSYLLEELVNDLVREPRLRETTRAEGRRRLAAAEQAAMGKAQLPPPKDRGPALELHIRLDDARKGQLQAQETVMFMSQLIFRLLGLMAELNKQCRILEEQRDRATDKARTEVLAEIGQHLVELKQRNRQADERVARARRKREEAEQIRVAAQQLAEQYRRALEAFQQRTTDGEPEPPDAEPESSPVVPLYEYDVLLEHADDELAAHAQELSQLREQIGLDHPNDTDPDPGPKIVRGEIVDSADKPMNSSNAADSGKGAVSADTPDKPDQPSDHLRQTGVVLDTREDAQAYHASGRALPRANPDNPSTSAIRDDGSGVPEALVHSDSPRLLVGATGEHRSHSSRGPAHRTAPAGPAAHRDGAGGPVPGLSRPWSHRRLSRPSARSIAMATLVALSAGSALLFGVPWLEKSSGLPDRSRPTQHAPIGGDDRPAQARSQTTLYAWGDGTLHALDADTGKEHWTHPTVRHEDGNPDLGSADGNLYVSVGPDERYRWGVDVLDAVTGKKRWDHLTEFGQPTGTHANGMLYVIDDEVPGRTDEVPDPPPIGGEEMAGIPAGLTALDATTGKERWSYPTGEFDATPVSDGKNIYSGGAFALFALDADTGEKRWSYEGWVHSLAADDGMIYASYNNWWSNGLELVALDAESGTKRWSYPRTAEADDPVVTGGTVFLNDASLTALDGKTGNKRWTYPKKLTTSPMVAGGTVYALSNGEVVALDEDTGKKRWSYPTRDAAHAVVLDGTVYVSGTDVVALDAKTGAKRWSHGLGDSASTPIVTDTVVYVGSSNGVTALDAESGKERWTFPCDTPELLTTAVP</sequence>
<dbReference type="PANTHER" id="PTHR34512">
    <property type="entry name" value="CELL SURFACE PROTEIN"/>
    <property type="match status" value="1"/>
</dbReference>
<accession>A0ABU0SMC9</accession>
<evidence type="ECO:0000259" key="3">
    <source>
        <dbReference type="Pfam" id="PF13360"/>
    </source>
</evidence>
<dbReference type="SUPFAM" id="SSF50998">
    <property type="entry name" value="Quinoprotein alcohol dehydrogenase-like"/>
    <property type="match status" value="2"/>
</dbReference>
<dbReference type="SMART" id="SM00564">
    <property type="entry name" value="PQQ"/>
    <property type="match status" value="8"/>
</dbReference>
<keyword evidence="1" id="KW-0175">Coiled coil</keyword>
<dbReference type="InterPro" id="IPR018391">
    <property type="entry name" value="PQQ_b-propeller_rpt"/>
</dbReference>
<gene>
    <name evidence="4" type="ORF">QF035_002286</name>
</gene>
<dbReference type="InterPro" id="IPR015943">
    <property type="entry name" value="WD40/YVTN_repeat-like_dom_sf"/>
</dbReference>
<feature type="domain" description="Pyrrolo-quinoline quinone repeat" evidence="3">
    <location>
        <begin position="673"/>
        <end position="855"/>
    </location>
</feature>
<feature type="coiled-coil region" evidence="1">
    <location>
        <begin position="145"/>
        <end position="226"/>
    </location>
</feature>
<dbReference type="Gene3D" id="2.130.10.10">
    <property type="entry name" value="YVTN repeat-like/Quinoprotein amine dehydrogenase"/>
    <property type="match status" value="2"/>
</dbReference>
<evidence type="ECO:0000313" key="5">
    <source>
        <dbReference type="Proteomes" id="UP001230328"/>
    </source>
</evidence>
<evidence type="ECO:0000256" key="1">
    <source>
        <dbReference type="SAM" id="Coils"/>
    </source>
</evidence>
<dbReference type="Pfam" id="PF13360">
    <property type="entry name" value="PQQ_2"/>
    <property type="match status" value="2"/>
</dbReference>
<dbReference type="PANTHER" id="PTHR34512:SF30">
    <property type="entry name" value="OUTER MEMBRANE PROTEIN ASSEMBLY FACTOR BAMB"/>
    <property type="match status" value="1"/>
</dbReference>
<feature type="region of interest" description="Disordered" evidence="2">
    <location>
        <begin position="276"/>
        <end position="332"/>
    </location>
</feature>
<feature type="region of interest" description="Disordered" evidence="2">
    <location>
        <begin position="392"/>
        <end position="434"/>
    </location>
</feature>
<evidence type="ECO:0000256" key="2">
    <source>
        <dbReference type="SAM" id="MobiDB-lite"/>
    </source>
</evidence>
<feature type="domain" description="Pyrrolo-quinoline quinone repeat" evidence="3">
    <location>
        <begin position="501"/>
        <end position="569"/>
    </location>
</feature>
<feature type="compositionally biased region" description="Basic and acidic residues" evidence="2">
    <location>
        <begin position="321"/>
        <end position="332"/>
    </location>
</feature>
<feature type="region of interest" description="Disordered" evidence="2">
    <location>
        <begin position="349"/>
        <end position="379"/>
    </location>
</feature>
<protein>
    <submittedName>
        <fullName evidence="4">Outer membrane protein assembly factor BamB</fullName>
    </submittedName>
</protein>
<evidence type="ECO:0000313" key="4">
    <source>
        <dbReference type="EMBL" id="MDQ1024704.1"/>
    </source>
</evidence>
<dbReference type="InterPro" id="IPR002372">
    <property type="entry name" value="PQQ_rpt_dom"/>
</dbReference>
<dbReference type="RefSeq" id="WP_307519986.1">
    <property type="nucleotide sequence ID" value="NZ_JAUSZI010000002.1"/>
</dbReference>
<name>A0ABU0SMC9_9ACTN</name>